<comment type="caution">
    <text evidence="10">The sequence shown here is derived from an EMBL/GenBank/DDBJ whole genome shotgun (WGS) entry which is preliminary data.</text>
</comment>
<gene>
    <name evidence="5 10" type="primary">nusG</name>
    <name evidence="10" type="ORF">HMPREF9430_00936</name>
</gene>
<dbReference type="CDD" id="cd09891">
    <property type="entry name" value="NGN_Bact_1"/>
    <property type="match status" value="1"/>
</dbReference>
<evidence type="ECO:0000256" key="5">
    <source>
        <dbReference type="HAMAP-Rule" id="MF_00948"/>
    </source>
</evidence>
<evidence type="ECO:0000256" key="6">
    <source>
        <dbReference type="NCBIfam" id="TIGR01956"/>
    </source>
</evidence>
<dbReference type="GO" id="GO:0032784">
    <property type="term" value="P:regulation of DNA-templated transcription elongation"/>
    <property type="evidence" value="ECO:0007669"/>
    <property type="project" value="InterPro"/>
</dbReference>
<organism evidence="10 11">
    <name type="scientific">Solobacterium moorei F0204</name>
    <dbReference type="NCBI Taxonomy" id="706433"/>
    <lineage>
        <taxon>Bacteria</taxon>
        <taxon>Bacillati</taxon>
        <taxon>Bacillota</taxon>
        <taxon>Erysipelotrichia</taxon>
        <taxon>Erysipelotrichales</taxon>
        <taxon>Erysipelotrichaceae</taxon>
        <taxon>Solobacterium</taxon>
    </lineage>
</organism>
<dbReference type="InterPro" id="IPR010216">
    <property type="entry name" value="Transcrpt_antiterm_NusG_myco"/>
</dbReference>
<dbReference type="Proteomes" id="UP000004097">
    <property type="component" value="Unassembled WGS sequence"/>
</dbReference>
<dbReference type="PRINTS" id="PR00338">
    <property type="entry name" value="NUSGTNSCPFCT"/>
</dbReference>
<dbReference type="NCBIfam" id="TIGR00922">
    <property type="entry name" value="nusG"/>
    <property type="match status" value="1"/>
</dbReference>
<evidence type="ECO:0000313" key="11">
    <source>
        <dbReference type="Proteomes" id="UP000004097"/>
    </source>
</evidence>
<dbReference type="RefSeq" id="WP_006525771.1">
    <property type="nucleotide sequence ID" value="NZ_GL637659.1"/>
</dbReference>
<dbReference type="PANTHER" id="PTHR30265">
    <property type="entry name" value="RHO-INTERACTING TRANSCRIPTION TERMINATION FACTOR NUSG"/>
    <property type="match status" value="1"/>
</dbReference>
<dbReference type="GO" id="GO:0006353">
    <property type="term" value="P:DNA-templated transcription termination"/>
    <property type="evidence" value="ECO:0007669"/>
    <property type="project" value="UniProtKB-UniRule"/>
</dbReference>
<proteinExistence type="inferred from homology"/>
<evidence type="ECO:0000256" key="7">
    <source>
        <dbReference type="RuleBase" id="RU000538"/>
    </source>
</evidence>
<keyword evidence="2 5" id="KW-0889">Transcription antitermination</keyword>
<dbReference type="GO" id="GO:0006354">
    <property type="term" value="P:DNA-templated transcription elongation"/>
    <property type="evidence" value="ECO:0007669"/>
    <property type="project" value="UniProtKB-UniRule"/>
</dbReference>
<dbReference type="NCBIfam" id="TIGR01956">
    <property type="entry name" value="NusG_myco"/>
    <property type="match status" value="1"/>
</dbReference>
<dbReference type="InterPro" id="IPR036735">
    <property type="entry name" value="NGN_dom_sf"/>
</dbReference>
<dbReference type="InterPro" id="IPR008991">
    <property type="entry name" value="Translation_prot_SH3-like_sf"/>
</dbReference>
<dbReference type="eggNOG" id="COG0250">
    <property type="taxonomic scope" value="Bacteria"/>
</dbReference>
<dbReference type="Gene3D" id="3.30.70.940">
    <property type="entry name" value="NusG, N-terminal domain"/>
    <property type="match status" value="1"/>
</dbReference>
<dbReference type="Gene3D" id="2.30.30.30">
    <property type="match status" value="1"/>
</dbReference>
<dbReference type="SMART" id="SM00739">
    <property type="entry name" value="KOW"/>
    <property type="match status" value="1"/>
</dbReference>
<dbReference type="InterPro" id="IPR005824">
    <property type="entry name" value="KOW"/>
</dbReference>
<dbReference type="InterPro" id="IPR043425">
    <property type="entry name" value="NusG-like"/>
</dbReference>
<dbReference type="GeneID" id="89618837"/>
<evidence type="ECO:0000256" key="3">
    <source>
        <dbReference type="ARBA" id="ARBA00023015"/>
    </source>
</evidence>
<dbReference type="SUPFAM" id="SSF82679">
    <property type="entry name" value="N-utilization substance G protein NusG, N-terminal domain"/>
    <property type="match status" value="1"/>
</dbReference>
<dbReference type="InterPro" id="IPR006645">
    <property type="entry name" value="NGN-like_dom"/>
</dbReference>
<dbReference type="InterPro" id="IPR001062">
    <property type="entry name" value="Transcrpt_antiterm_NusG"/>
</dbReference>
<dbReference type="STRING" id="706433.HMPREF9430_00936"/>
<dbReference type="CDD" id="cd06091">
    <property type="entry name" value="KOW_NusG"/>
    <property type="match status" value="1"/>
</dbReference>
<evidence type="ECO:0000256" key="2">
    <source>
        <dbReference type="ARBA" id="ARBA00022814"/>
    </source>
</evidence>
<name>E7MN18_9FIRM</name>
<feature type="domain" description="NusG-like N-terminal" evidence="8">
    <location>
        <begin position="17"/>
        <end position="129"/>
    </location>
</feature>
<comment type="similarity">
    <text evidence="5 7">Belongs to the NusG family.</text>
</comment>
<dbReference type="SUPFAM" id="SSF50104">
    <property type="entry name" value="Translation proteins SH3-like domain"/>
    <property type="match status" value="1"/>
</dbReference>
<evidence type="ECO:0000313" key="10">
    <source>
        <dbReference type="EMBL" id="EFW24528.1"/>
    </source>
</evidence>
<feature type="domain" description="KOW" evidence="9">
    <location>
        <begin position="139"/>
        <end position="166"/>
    </location>
</feature>
<evidence type="ECO:0000256" key="1">
    <source>
        <dbReference type="ARBA" id="ARBA00022472"/>
    </source>
</evidence>
<dbReference type="Pfam" id="PF02357">
    <property type="entry name" value="NusG"/>
    <property type="match status" value="1"/>
</dbReference>
<evidence type="ECO:0000259" key="9">
    <source>
        <dbReference type="SMART" id="SM00739"/>
    </source>
</evidence>
<keyword evidence="3 5" id="KW-0805">Transcription regulation</keyword>
<dbReference type="AlphaFoldDB" id="E7MN18"/>
<comment type="function">
    <text evidence="5 7">Participates in transcription elongation, termination and antitermination.</text>
</comment>
<dbReference type="GO" id="GO:0005829">
    <property type="term" value="C:cytosol"/>
    <property type="evidence" value="ECO:0007669"/>
    <property type="project" value="TreeGrafter"/>
</dbReference>
<dbReference type="InterPro" id="IPR014722">
    <property type="entry name" value="Rib_uL2_dom2"/>
</dbReference>
<dbReference type="Pfam" id="PF00467">
    <property type="entry name" value="KOW"/>
    <property type="match status" value="1"/>
</dbReference>
<dbReference type="EMBL" id="AECQ01000019">
    <property type="protein sequence ID" value="EFW24528.1"/>
    <property type="molecule type" value="Genomic_DNA"/>
</dbReference>
<keyword evidence="1 5" id="KW-0806">Transcription termination</keyword>
<dbReference type="HAMAP" id="MF_00948">
    <property type="entry name" value="NusG"/>
    <property type="match status" value="1"/>
</dbReference>
<sequence length="196" mass="21784">MTTNEKAVISAIDDEHETRWYVVNTYAGHENRVKENLEKRVETMGIQDSLFRIVVAEETETVIGKDGKPKDVKTNVFPGYLFVEMKMTDEAWYVVRNTPGVTGFIGSSGGGAKPFPVAPDEMEAILRRIGQSDKKISIDFEIGDTVKILAGPFSGMEGRVASLNDQTQTANVLIMLFGRETPTDINYGDLEKVELF</sequence>
<dbReference type="InterPro" id="IPR047050">
    <property type="entry name" value="NGN"/>
</dbReference>
<dbReference type="HOGENOM" id="CLU_067287_1_1_9"/>
<reference evidence="10 11" key="1">
    <citation type="submission" date="2010-08" db="EMBL/GenBank/DDBJ databases">
        <authorList>
            <person name="Weinstock G."/>
            <person name="Sodergren E."/>
            <person name="Clifton S."/>
            <person name="Fulton L."/>
            <person name="Fulton B."/>
            <person name="Courtney L."/>
            <person name="Fronick C."/>
            <person name="Harrison M."/>
            <person name="Strong C."/>
            <person name="Farmer C."/>
            <person name="Delahaunty K."/>
            <person name="Markovic C."/>
            <person name="Hall O."/>
            <person name="Minx P."/>
            <person name="Tomlinson C."/>
            <person name="Mitreva M."/>
            <person name="Hou S."/>
            <person name="Chen J."/>
            <person name="Wollam A."/>
            <person name="Pepin K.H."/>
            <person name="Johnson M."/>
            <person name="Bhonagiri V."/>
            <person name="Zhang X."/>
            <person name="Suruliraj S."/>
            <person name="Warren W."/>
            <person name="Chinwalla A."/>
            <person name="Mardis E.R."/>
            <person name="Wilson R.K."/>
        </authorList>
    </citation>
    <scope>NUCLEOTIDE SEQUENCE [LARGE SCALE GENOMIC DNA]</scope>
    <source>
        <strain evidence="10 11">F0204</strain>
    </source>
</reference>
<keyword evidence="11" id="KW-1185">Reference proteome</keyword>
<evidence type="ECO:0000259" key="8">
    <source>
        <dbReference type="SMART" id="SM00738"/>
    </source>
</evidence>
<dbReference type="PANTHER" id="PTHR30265:SF2">
    <property type="entry name" value="TRANSCRIPTION TERMINATION_ANTITERMINATION PROTEIN NUSG"/>
    <property type="match status" value="1"/>
</dbReference>
<evidence type="ECO:0000256" key="4">
    <source>
        <dbReference type="ARBA" id="ARBA00023163"/>
    </source>
</evidence>
<protein>
    <recommendedName>
        <fullName evidence="5 6">Transcription termination/antitermination protein NusG</fullName>
    </recommendedName>
</protein>
<dbReference type="SMART" id="SM00738">
    <property type="entry name" value="NGN"/>
    <property type="match status" value="1"/>
</dbReference>
<dbReference type="GO" id="GO:0031564">
    <property type="term" value="P:transcription antitermination"/>
    <property type="evidence" value="ECO:0007669"/>
    <property type="project" value="UniProtKB-UniRule"/>
</dbReference>
<keyword evidence="4 5" id="KW-0804">Transcription</keyword>
<accession>E7MN18</accession>